<evidence type="ECO:0008006" key="4">
    <source>
        <dbReference type="Google" id="ProtNLM"/>
    </source>
</evidence>
<dbReference type="InterPro" id="IPR019128">
    <property type="entry name" value="Dcc1"/>
</dbReference>
<reference evidence="2 3" key="1">
    <citation type="journal article" date="2015" name="Genome Announc.">
        <title>Draft Genome Sequence and Gene Annotation of the Entomopathogenic Fungus Verticillium hemipterigenum.</title>
        <authorList>
            <person name="Horn F."/>
            <person name="Habel A."/>
            <person name="Scharf D.H."/>
            <person name="Dworschak J."/>
            <person name="Brakhage A.A."/>
            <person name="Guthke R."/>
            <person name="Hertweck C."/>
            <person name="Linde J."/>
        </authorList>
    </citation>
    <scope>NUCLEOTIDE SEQUENCE [LARGE SCALE GENOMIC DNA]</scope>
</reference>
<proteinExistence type="predicted"/>
<keyword evidence="3" id="KW-1185">Reference proteome</keyword>
<dbReference type="Pfam" id="PF09724">
    <property type="entry name" value="Dcc1"/>
    <property type="match status" value="1"/>
</dbReference>
<feature type="region of interest" description="Disordered" evidence="1">
    <location>
        <begin position="105"/>
        <end position="126"/>
    </location>
</feature>
<dbReference type="GO" id="GO:0031390">
    <property type="term" value="C:Ctf18 RFC-like complex"/>
    <property type="evidence" value="ECO:0007669"/>
    <property type="project" value="InterPro"/>
</dbReference>
<dbReference type="GO" id="GO:0007064">
    <property type="term" value="P:mitotic sister chromatid cohesion"/>
    <property type="evidence" value="ECO:0007669"/>
    <property type="project" value="InterPro"/>
</dbReference>
<dbReference type="Proteomes" id="UP000039046">
    <property type="component" value="Unassembled WGS sequence"/>
</dbReference>
<protein>
    <recommendedName>
        <fullName evidence="4">Sister chromatid cohesion protein DCC1</fullName>
    </recommendedName>
</protein>
<evidence type="ECO:0000256" key="1">
    <source>
        <dbReference type="SAM" id="MobiDB-lite"/>
    </source>
</evidence>
<organism evidence="2 3">
    <name type="scientific">[Torrubiella] hemipterigena</name>
    <dbReference type="NCBI Taxonomy" id="1531966"/>
    <lineage>
        <taxon>Eukaryota</taxon>
        <taxon>Fungi</taxon>
        <taxon>Dikarya</taxon>
        <taxon>Ascomycota</taxon>
        <taxon>Pezizomycotina</taxon>
        <taxon>Sordariomycetes</taxon>
        <taxon>Hypocreomycetidae</taxon>
        <taxon>Hypocreales</taxon>
        <taxon>Clavicipitaceae</taxon>
        <taxon>Clavicipitaceae incertae sedis</taxon>
        <taxon>'Torrubiella' clade</taxon>
    </lineage>
</organism>
<accession>A0A0A1TBY8</accession>
<dbReference type="EMBL" id="CDHN01000004">
    <property type="protein sequence ID" value="CEJ92284.1"/>
    <property type="molecule type" value="Genomic_DNA"/>
</dbReference>
<evidence type="ECO:0000313" key="3">
    <source>
        <dbReference type="Proteomes" id="UP000039046"/>
    </source>
</evidence>
<dbReference type="STRING" id="1531966.A0A0A1TBY8"/>
<evidence type="ECO:0000313" key="2">
    <source>
        <dbReference type="EMBL" id="CEJ92284.1"/>
    </source>
</evidence>
<dbReference type="AlphaFoldDB" id="A0A0A1TBY8"/>
<dbReference type="OrthoDB" id="5199543at2759"/>
<sequence length="126" mass="13935">MASQNDAGITVKANPSQDGFRLIELPPELETLLTSPDAPVLTFESAGNDTLTVLKTPGKNYILRQKNTSNGLWLLQPHNDPESMQTGLSTIATIHETVELELMKDDPETIKPKPKGKWHERFGATR</sequence>
<dbReference type="HOGENOM" id="CLU_116847_0_0_1"/>
<name>A0A0A1TBY8_9HYPO</name>
<gene>
    <name evidence="2" type="ORF">VHEMI07944</name>
</gene>